<protein>
    <submittedName>
        <fullName evidence="1">Uncharacterized protein</fullName>
    </submittedName>
</protein>
<geneLocation type="mitochondrion" evidence="1"/>
<accession>A0A101M2B1</accession>
<gene>
    <name evidence="1" type="ORF">ABT39_MTgene2917</name>
</gene>
<dbReference type="EMBL" id="LKAM01000002">
    <property type="protein sequence ID" value="KUM49690.1"/>
    <property type="molecule type" value="Genomic_DNA"/>
</dbReference>
<comment type="caution">
    <text evidence="1">The sequence shown here is derived from an EMBL/GenBank/DDBJ whole genome shotgun (WGS) entry which is preliminary data.</text>
</comment>
<organism evidence="1">
    <name type="scientific">Picea glauca</name>
    <name type="common">White spruce</name>
    <name type="synonym">Pinus glauca</name>
    <dbReference type="NCBI Taxonomy" id="3330"/>
    <lineage>
        <taxon>Eukaryota</taxon>
        <taxon>Viridiplantae</taxon>
        <taxon>Streptophyta</taxon>
        <taxon>Embryophyta</taxon>
        <taxon>Tracheophyta</taxon>
        <taxon>Spermatophyta</taxon>
        <taxon>Pinopsida</taxon>
        <taxon>Pinidae</taxon>
        <taxon>Conifers I</taxon>
        <taxon>Pinales</taxon>
        <taxon>Pinaceae</taxon>
        <taxon>Picea</taxon>
    </lineage>
</organism>
<sequence length="69" mass="8105">MKEGHPNLLPHHRNRQQTFSSYQAHSLKRTYDYSPSWLTVLTKDRHSALPSQRQGKKAQIHLLQKMSLP</sequence>
<proteinExistence type="predicted"/>
<keyword evidence="1" id="KW-0496">Mitochondrion</keyword>
<evidence type="ECO:0000313" key="1">
    <source>
        <dbReference type="EMBL" id="KUM49690.1"/>
    </source>
</evidence>
<reference evidence="1" key="1">
    <citation type="journal article" date="2015" name="Genome Biol. Evol.">
        <title>Organellar Genomes of White Spruce (Picea glauca): Assembly and Annotation.</title>
        <authorList>
            <person name="Jackman S.D."/>
            <person name="Warren R.L."/>
            <person name="Gibb E.A."/>
            <person name="Vandervalk B.P."/>
            <person name="Mohamadi H."/>
            <person name="Chu J."/>
            <person name="Raymond A."/>
            <person name="Pleasance S."/>
            <person name="Coope R."/>
            <person name="Wildung M.R."/>
            <person name="Ritland C.E."/>
            <person name="Bousquet J."/>
            <person name="Jones S.J."/>
            <person name="Bohlmann J."/>
            <person name="Birol I."/>
        </authorList>
    </citation>
    <scope>NUCLEOTIDE SEQUENCE [LARGE SCALE GENOMIC DNA]</scope>
    <source>
        <tissue evidence="1">Flushing bud</tissue>
    </source>
</reference>
<dbReference type="AlphaFoldDB" id="A0A101M2B1"/>
<name>A0A101M2B1_PICGL</name>